<keyword evidence="3" id="KW-0408">Iron</keyword>
<reference evidence="6 7" key="1">
    <citation type="journal article" date="2015" name="Nature">
        <title>rRNA introns, odd ribosomes, and small enigmatic genomes across a large radiation of phyla.</title>
        <authorList>
            <person name="Brown C.T."/>
            <person name="Hug L.A."/>
            <person name="Thomas B.C."/>
            <person name="Sharon I."/>
            <person name="Castelle C.J."/>
            <person name="Singh A."/>
            <person name="Wilkins M.J."/>
            <person name="Williams K.H."/>
            <person name="Banfield J.F."/>
        </authorList>
    </citation>
    <scope>NUCLEOTIDE SEQUENCE [LARGE SCALE GENOMIC DNA]</scope>
</reference>
<dbReference type="InterPro" id="IPR050377">
    <property type="entry name" value="Radical_SAM_PqqE_MftC-like"/>
</dbReference>
<keyword evidence="1" id="KW-0949">S-adenosyl-L-methionine</keyword>
<gene>
    <name evidence="6" type="ORF">UT61_C0055G0001</name>
</gene>
<evidence type="ECO:0000256" key="2">
    <source>
        <dbReference type="ARBA" id="ARBA00022723"/>
    </source>
</evidence>
<dbReference type="InterPro" id="IPR023885">
    <property type="entry name" value="4Fe4S-binding_SPASM_dom"/>
</dbReference>
<evidence type="ECO:0000256" key="4">
    <source>
        <dbReference type="ARBA" id="ARBA00023014"/>
    </source>
</evidence>
<dbReference type="Proteomes" id="UP000034793">
    <property type="component" value="Unassembled WGS sequence"/>
</dbReference>
<evidence type="ECO:0000259" key="5">
    <source>
        <dbReference type="PROSITE" id="PS51918"/>
    </source>
</evidence>
<protein>
    <submittedName>
        <fullName evidence="6">Radical SAM domain protein</fullName>
    </submittedName>
</protein>
<proteinExistence type="predicted"/>
<feature type="non-terminal residue" evidence="6">
    <location>
        <position position="1"/>
    </location>
</feature>
<dbReference type="InterPro" id="IPR013785">
    <property type="entry name" value="Aldolase_TIM"/>
</dbReference>
<feature type="domain" description="Radical SAM core" evidence="5">
    <location>
        <begin position="1"/>
        <end position="227"/>
    </location>
</feature>
<accession>A0A0G0PT05</accession>
<dbReference type="PANTHER" id="PTHR11228:SF7">
    <property type="entry name" value="PQQA PEPTIDE CYCLASE"/>
    <property type="match status" value="1"/>
</dbReference>
<name>A0A0G0PT05_9BACT</name>
<dbReference type="EMBL" id="LBXL01000055">
    <property type="protein sequence ID" value="KKR28196.1"/>
    <property type="molecule type" value="Genomic_DNA"/>
</dbReference>
<dbReference type="NCBIfam" id="TIGR04085">
    <property type="entry name" value="rSAM_more_4Fe4S"/>
    <property type="match status" value="1"/>
</dbReference>
<dbReference type="Pfam" id="PF04055">
    <property type="entry name" value="Radical_SAM"/>
    <property type="match status" value="1"/>
</dbReference>
<sequence length="437" mass="48887">IFLHPTGVFSCFLNFSPYKHSIQSSYLKVSRSYNHWRKESVQDRTLNRNETREIIARLKEGEVPNLVVTGGEPMLYPDLMIETLETAKCAGLECSLNSNLTLLTPEIAKELKRLNIGILTSILSFDKDLHDGVTTSCGSFDRLIDGIRLAQEFGIHISTNMVVMRMNMDQIYDTGKFVHGLGVTGFKATKVHPAQGSSCYEEIKLPPEKIVDIFDNLIRLREEFGLNVDSLTTYPMCRLKDMSRYGEFLSKRSCSAGKTGCTIGADGQVRPCGHSDNTYGSLVEESFVQIWPRLNEWRDDSLLPTECKECKHVIQCSGGCRMDCKFYGNISGMDPCATGKDFNFIPQISEPAVLLDPKVKLVVNPALHLRSEKFGTALIVGGNFTSIVTQDSALLLEELAGTAFTLDYVVNEYNIEPDIVGRFFTNLFKQKVVRLAE</sequence>
<dbReference type="CDD" id="cd01335">
    <property type="entry name" value="Radical_SAM"/>
    <property type="match status" value="1"/>
</dbReference>
<dbReference type="GO" id="GO:0046872">
    <property type="term" value="F:metal ion binding"/>
    <property type="evidence" value="ECO:0007669"/>
    <property type="project" value="UniProtKB-KW"/>
</dbReference>
<dbReference type="SUPFAM" id="SSF102114">
    <property type="entry name" value="Radical SAM enzymes"/>
    <property type="match status" value="1"/>
</dbReference>
<dbReference type="Pfam" id="PF13186">
    <property type="entry name" value="SPASM"/>
    <property type="match status" value="1"/>
</dbReference>
<evidence type="ECO:0000313" key="6">
    <source>
        <dbReference type="EMBL" id="KKR28196.1"/>
    </source>
</evidence>
<keyword evidence="4" id="KW-0411">Iron-sulfur</keyword>
<evidence type="ECO:0000256" key="1">
    <source>
        <dbReference type="ARBA" id="ARBA00022691"/>
    </source>
</evidence>
<dbReference type="PANTHER" id="PTHR11228">
    <property type="entry name" value="RADICAL SAM DOMAIN PROTEIN"/>
    <property type="match status" value="1"/>
</dbReference>
<dbReference type="Gene3D" id="3.20.20.70">
    <property type="entry name" value="Aldolase class I"/>
    <property type="match status" value="1"/>
</dbReference>
<keyword evidence="2" id="KW-0479">Metal-binding</keyword>
<dbReference type="GO" id="GO:0051536">
    <property type="term" value="F:iron-sulfur cluster binding"/>
    <property type="evidence" value="ECO:0007669"/>
    <property type="project" value="UniProtKB-KW"/>
</dbReference>
<dbReference type="AlphaFoldDB" id="A0A0G0PT05"/>
<evidence type="ECO:0000256" key="3">
    <source>
        <dbReference type="ARBA" id="ARBA00023004"/>
    </source>
</evidence>
<dbReference type="GO" id="GO:0003824">
    <property type="term" value="F:catalytic activity"/>
    <property type="evidence" value="ECO:0007669"/>
    <property type="project" value="InterPro"/>
</dbReference>
<organism evidence="6 7">
    <name type="scientific">Candidatus Woesebacteria bacterium GW2011_GWA1_39_8</name>
    <dbReference type="NCBI Taxonomy" id="1618552"/>
    <lineage>
        <taxon>Bacteria</taxon>
        <taxon>Candidatus Woeseibacteriota</taxon>
    </lineage>
</organism>
<comment type="caution">
    <text evidence="6">The sequence shown here is derived from an EMBL/GenBank/DDBJ whole genome shotgun (WGS) entry which is preliminary data.</text>
</comment>
<dbReference type="InterPro" id="IPR007197">
    <property type="entry name" value="rSAM"/>
</dbReference>
<evidence type="ECO:0000313" key="7">
    <source>
        <dbReference type="Proteomes" id="UP000034793"/>
    </source>
</evidence>
<dbReference type="InterPro" id="IPR058240">
    <property type="entry name" value="rSAM_sf"/>
</dbReference>
<dbReference type="PROSITE" id="PS51918">
    <property type="entry name" value="RADICAL_SAM"/>
    <property type="match status" value="1"/>
</dbReference>